<dbReference type="RefSeq" id="WP_142112374.1">
    <property type="nucleotide sequence ID" value="NZ_BAAATB010000007.1"/>
</dbReference>
<keyword evidence="1" id="KW-0812">Transmembrane</keyword>
<keyword evidence="3" id="KW-1185">Reference proteome</keyword>
<keyword evidence="1" id="KW-1133">Transmembrane helix</keyword>
<comment type="caution">
    <text evidence="2">The sequence shown here is derived from an EMBL/GenBank/DDBJ whole genome shotgun (WGS) entry which is preliminary data.</text>
</comment>
<reference evidence="2 3" key="1">
    <citation type="submission" date="2019-06" db="EMBL/GenBank/DDBJ databases">
        <title>Sequencing the genomes of 1000 actinobacteria strains.</title>
        <authorList>
            <person name="Klenk H.-P."/>
        </authorList>
    </citation>
    <scope>NUCLEOTIDE SEQUENCE [LARGE SCALE GENOMIC DNA]</scope>
    <source>
        <strain evidence="2 3">DSM 10596</strain>
    </source>
</reference>
<dbReference type="EMBL" id="VFNV01000001">
    <property type="protein sequence ID" value="TQK76833.1"/>
    <property type="molecule type" value="Genomic_DNA"/>
</dbReference>
<evidence type="ECO:0000313" key="2">
    <source>
        <dbReference type="EMBL" id="TQK76833.1"/>
    </source>
</evidence>
<protein>
    <submittedName>
        <fullName evidence="2">Uncharacterized protein</fullName>
    </submittedName>
</protein>
<sequence>MTFRTILAATGFRRTLPLFIAAAAVGIAAPDGTIDRLGPIVLQPAVPVVTFVPVLVGFAFGILNDAWPVAVIARNRRLIASRAVSLAMATLLAILVVVVIASVSNVATAATLIRNVLWVAGLALAVGSLWGATYAWLPGVVFYLAAIVWGPSDSALSPYALLLAPVDQATDIVVPACVAAAALVIGVTNPRNLGWLPRVSP</sequence>
<feature type="transmembrane region" description="Helical" evidence="1">
    <location>
        <begin position="134"/>
        <end position="152"/>
    </location>
</feature>
<dbReference type="AlphaFoldDB" id="A0A542SQE3"/>
<name>A0A542SQE3_9MICO</name>
<accession>A0A542SQE3</accession>
<evidence type="ECO:0000256" key="1">
    <source>
        <dbReference type="SAM" id="Phobius"/>
    </source>
</evidence>
<dbReference type="Proteomes" id="UP000316181">
    <property type="component" value="Unassembled WGS sequence"/>
</dbReference>
<evidence type="ECO:0000313" key="3">
    <source>
        <dbReference type="Proteomes" id="UP000316181"/>
    </source>
</evidence>
<feature type="transmembrane region" description="Helical" evidence="1">
    <location>
        <begin position="40"/>
        <end position="63"/>
    </location>
</feature>
<dbReference type="OrthoDB" id="9836593at2"/>
<feature type="transmembrane region" description="Helical" evidence="1">
    <location>
        <begin position="109"/>
        <end position="127"/>
    </location>
</feature>
<feature type="transmembrane region" description="Helical" evidence="1">
    <location>
        <begin position="83"/>
        <end position="103"/>
    </location>
</feature>
<proteinExistence type="predicted"/>
<gene>
    <name evidence="2" type="ORF">FB389_1528</name>
</gene>
<organism evidence="2 3">
    <name type="scientific">Rarobacter incanus</name>
    <dbReference type="NCBI Taxonomy" id="153494"/>
    <lineage>
        <taxon>Bacteria</taxon>
        <taxon>Bacillati</taxon>
        <taxon>Actinomycetota</taxon>
        <taxon>Actinomycetes</taxon>
        <taxon>Micrococcales</taxon>
        <taxon>Rarobacteraceae</taxon>
        <taxon>Rarobacter</taxon>
    </lineage>
</organism>
<keyword evidence="1" id="KW-0472">Membrane</keyword>
<feature type="transmembrane region" description="Helical" evidence="1">
    <location>
        <begin position="172"/>
        <end position="188"/>
    </location>
</feature>